<feature type="compositionally biased region" description="Polar residues" evidence="1">
    <location>
        <begin position="186"/>
        <end position="201"/>
    </location>
</feature>
<proteinExistence type="predicted"/>
<dbReference type="OMA" id="DETICAH"/>
<evidence type="ECO:0000313" key="2">
    <source>
        <dbReference type="EMBL" id="EFI27587.1"/>
    </source>
</evidence>
<dbReference type="VEuPathDB" id="FungiDB:CC1G_15623"/>
<feature type="region of interest" description="Disordered" evidence="1">
    <location>
        <begin position="327"/>
        <end position="364"/>
    </location>
</feature>
<dbReference type="EMBL" id="AACS02000006">
    <property type="protein sequence ID" value="EFI27587.1"/>
    <property type="molecule type" value="Genomic_DNA"/>
</dbReference>
<comment type="caution">
    <text evidence="2">The sequence shown here is derived from an EMBL/GenBank/DDBJ whole genome shotgun (WGS) entry which is preliminary data.</text>
</comment>
<keyword evidence="3" id="KW-1185">Reference proteome</keyword>
<feature type="compositionally biased region" description="Polar residues" evidence="1">
    <location>
        <begin position="332"/>
        <end position="344"/>
    </location>
</feature>
<dbReference type="AlphaFoldDB" id="D6RNF3"/>
<protein>
    <submittedName>
        <fullName evidence="2">Uncharacterized protein</fullName>
    </submittedName>
</protein>
<dbReference type="eggNOG" id="ENOG502RCCR">
    <property type="taxonomic scope" value="Eukaryota"/>
</dbReference>
<evidence type="ECO:0000256" key="1">
    <source>
        <dbReference type="SAM" id="MobiDB-lite"/>
    </source>
</evidence>
<dbReference type="Proteomes" id="UP000001861">
    <property type="component" value="Unassembled WGS sequence"/>
</dbReference>
<gene>
    <name evidence="2" type="ORF">CC1G_15623</name>
</gene>
<sequence>MSYKEIVFTVAEFLATCLDIHAWIDYYQIFRPRLLDRSIPQPEVDANRMGAFTEDPQVSIDLHRMGIPVWLLRPSHAIPKEGSGRMSVVVEGSQAMKPHSLVLEDFNNGGKPDPFHTIARGLPSTDLYESMHRLVCRVPDLRIGSAMGASEWLGKERWRAAAEVQAAPESTNGGADRRQHPPCRTSPYTPSGSRPSSSTAVPTDRSKLLPKLSPEQRNRFREVNVDYWPPAIHAWQQALSTVDIDKPREKKDGDRLGFGLPDPFAFLKQQDRFHVCLAWLMSRPIHINRLLESTDITGAQPPPNLSAFHWRNFLYGLKVKHNLFEISPTPTPDASQPGVPSTTAKPPGSGKRRRNNKDSRDSNPHFDSLLELLTATPPTPTSTSSICWGDYTIPMTSLAASRQMFTPNFFAEVLWELHETNFRLELLFLDRALAPHKWIEGSDEQLVVERAQRDIAVRKCFARESDGSIAPSYVVGVIPNTNRGWAAQDWSVRREVAMGLLRLMKDWDGCSDEVRNYRLGYCESSTAKLETLVTSTYCQRFFDQFGRAPILPRRLPLTSTQRTHPVPLNAISLVGKTSVIPSSW</sequence>
<organism evidence="2 3">
    <name type="scientific">Coprinopsis cinerea (strain Okayama-7 / 130 / ATCC MYA-4618 / FGSC 9003)</name>
    <name type="common">Inky cap fungus</name>
    <name type="synonym">Hormographiella aspergillata</name>
    <dbReference type="NCBI Taxonomy" id="240176"/>
    <lineage>
        <taxon>Eukaryota</taxon>
        <taxon>Fungi</taxon>
        <taxon>Dikarya</taxon>
        <taxon>Basidiomycota</taxon>
        <taxon>Agaricomycotina</taxon>
        <taxon>Agaricomycetes</taxon>
        <taxon>Agaricomycetidae</taxon>
        <taxon>Agaricales</taxon>
        <taxon>Agaricineae</taxon>
        <taxon>Psathyrellaceae</taxon>
        <taxon>Coprinopsis</taxon>
    </lineage>
</organism>
<reference evidence="2 3" key="1">
    <citation type="journal article" date="2010" name="Proc. Natl. Acad. Sci. U.S.A.">
        <title>Insights into evolution of multicellular fungi from the assembled chromosomes of the mushroom Coprinopsis cinerea (Coprinus cinereus).</title>
        <authorList>
            <person name="Stajich J.E."/>
            <person name="Wilke S.K."/>
            <person name="Ahren D."/>
            <person name="Au C.H."/>
            <person name="Birren B.W."/>
            <person name="Borodovsky M."/>
            <person name="Burns C."/>
            <person name="Canback B."/>
            <person name="Casselton L.A."/>
            <person name="Cheng C.K."/>
            <person name="Deng J."/>
            <person name="Dietrich F.S."/>
            <person name="Fargo D.C."/>
            <person name="Farman M.L."/>
            <person name="Gathman A.C."/>
            <person name="Goldberg J."/>
            <person name="Guigo R."/>
            <person name="Hoegger P.J."/>
            <person name="Hooker J.B."/>
            <person name="Huggins A."/>
            <person name="James T.Y."/>
            <person name="Kamada T."/>
            <person name="Kilaru S."/>
            <person name="Kodira C."/>
            <person name="Kues U."/>
            <person name="Kupfer D."/>
            <person name="Kwan H.S."/>
            <person name="Lomsadze A."/>
            <person name="Li W."/>
            <person name="Lilly W.W."/>
            <person name="Ma L.J."/>
            <person name="Mackey A.J."/>
            <person name="Manning G."/>
            <person name="Martin F."/>
            <person name="Muraguchi H."/>
            <person name="Natvig D.O."/>
            <person name="Palmerini H."/>
            <person name="Ramesh M.A."/>
            <person name="Rehmeyer C.J."/>
            <person name="Roe B.A."/>
            <person name="Shenoy N."/>
            <person name="Stanke M."/>
            <person name="Ter-Hovhannisyan V."/>
            <person name="Tunlid A."/>
            <person name="Velagapudi R."/>
            <person name="Vision T.J."/>
            <person name="Zeng Q."/>
            <person name="Zolan M.E."/>
            <person name="Pukkila P.J."/>
        </authorList>
    </citation>
    <scope>NUCLEOTIDE SEQUENCE [LARGE SCALE GENOMIC DNA]</scope>
    <source>
        <strain evidence="3">Okayama-7 / 130 / ATCC MYA-4618 / FGSC 9003</strain>
    </source>
</reference>
<dbReference type="InParanoid" id="D6RNF3"/>
<dbReference type="RefSeq" id="XP_002911081.1">
    <property type="nucleotide sequence ID" value="XM_002911035.1"/>
</dbReference>
<name>D6RNF3_COPC7</name>
<dbReference type="HOGENOM" id="CLU_466923_0_0_1"/>
<dbReference type="KEGG" id="cci:CC1G_15623"/>
<accession>D6RNF3</accession>
<dbReference type="GeneID" id="9378586"/>
<evidence type="ECO:0000313" key="3">
    <source>
        <dbReference type="Proteomes" id="UP000001861"/>
    </source>
</evidence>
<dbReference type="OrthoDB" id="3026189at2759"/>
<feature type="region of interest" description="Disordered" evidence="1">
    <location>
        <begin position="163"/>
        <end position="215"/>
    </location>
</feature>